<proteinExistence type="predicted"/>
<sequence>MQLSFLLLVSVIASLQAISATPLGDSQVAYTNEPCVEQLDACYQDTSVPSQEYQPSIEEGDDSEMSEPMQTSETSAILQHALYYHSSDSRPCRESSCRCCPNLNKGFNVKYQTGPGLELEGGANALEYAKQKGAEHSDDSASYPYVLMHPTQDVQYTTLVAETEQNVQYN</sequence>
<dbReference type="AlphaFoldDB" id="A0A1Y1YZS0"/>
<reference evidence="3 4" key="1">
    <citation type="submission" date="2016-07" db="EMBL/GenBank/DDBJ databases">
        <title>Pervasive Adenine N6-methylation of Active Genes in Fungi.</title>
        <authorList>
            <consortium name="DOE Joint Genome Institute"/>
            <person name="Mondo S.J."/>
            <person name="Dannebaum R.O."/>
            <person name="Kuo R.C."/>
            <person name="Labutti K."/>
            <person name="Haridas S."/>
            <person name="Kuo A."/>
            <person name="Salamov A."/>
            <person name="Ahrendt S.R."/>
            <person name="Lipzen A."/>
            <person name="Sullivan W."/>
            <person name="Andreopoulos W.B."/>
            <person name="Clum A."/>
            <person name="Lindquist E."/>
            <person name="Daum C."/>
            <person name="Ramamoorthy G.K."/>
            <person name="Gryganskyi A."/>
            <person name="Culley D."/>
            <person name="Magnuson J.K."/>
            <person name="James T.Y."/>
            <person name="O'Malley M.A."/>
            <person name="Stajich J.E."/>
            <person name="Spatafora J.W."/>
            <person name="Visel A."/>
            <person name="Grigoriev I.V."/>
        </authorList>
    </citation>
    <scope>NUCLEOTIDE SEQUENCE [LARGE SCALE GENOMIC DNA]</scope>
    <source>
        <strain evidence="3 4">CBS 931.73</strain>
    </source>
</reference>
<comment type="caution">
    <text evidence="3">The sequence shown here is derived from an EMBL/GenBank/DDBJ whole genome shotgun (WGS) entry which is preliminary data.</text>
</comment>
<feature type="region of interest" description="Disordered" evidence="1">
    <location>
        <begin position="48"/>
        <end position="68"/>
    </location>
</feature>
<dbReference type="EMBL" id="MCFE01000046">
    <property type="protein sequence ID" value="ORY03449.1"/>
    <property type="molecule type" value="Genomic_DNA"/>
</dbReference>
<keyword evidence="4" id="KW-1185">Reference proteome</keyword>
<keyword evidence="2" id="KW-0732">Signal</keyword>
<gene>
    <name evidence="3" type="ORF">K493DRAFT_297456</name>
</gene>
<evidence type="ECO:0000256" key="2">
    <source>
        <dbReference type="SAM" id="SignalP"/>
    </source>
</evidence>
<feature type="signal peptide" evidence="2">
    <location>
        <begin position="1"/>
        <end position="20"/>
    </location>
</feature>
<protein>
    <submittedName>
        <fullName evidence="3">Uncharacterized protein</fullName>
    </submittedName>
</protein>
<dbReference type="InParanoid" id="A0A1Y1YZS0"/>
<feature type="chain" id="PRO_5012575965" evidence="2">
    <location>
        <begin position="21"/>
        <end position="170"/>
    </location>
</feature>
<accession>A0A1Y1YZS0</accession>
<evidence type="ECO:0000313" key="3">
    <source>
        <dbReference type="EMBL" id="ORY03449.1"/>
    </source>
</evidence>
<evidence type="ECO:0000313" key="4">
    <source>
        <dbReference type="Proteomes" id="UP000193498"/>
    </source>
</evidence>
<dbReference type="Proteomes" id="UP000193498">
    <property type="component" value="Unassembled WGS sequence"/>
</dbReference>
<evidence type="ECO:0000256" key="1">
    <source>
        <dbReference type="SAM" id="MobiDB-lite"/>
    </source>
</evidence>
<organism evidence="3 4">
    <name type="scientific">Basidiobolus meristosporus CBS 931.73</name>
    <dbReference type="NCBI Taxonomy" id="1314790"/>
    <lineage>
        <taxon>Eukaryota</taxon>
        <taxon>Fungi</taxon>
        <taxon>Fungi incertae sedis</taxon>
        <taxon>Zoopagomycota</taxon>
        <taxon>Entomophthoromycotina</taxon>
        <taxon>Basidiobolomycetes</taxon>
        <taxon>Basidiobolales</taxon>
        <taxon>Basidiobolaceae</taxon>
        <taxon>Basidiobolus</taxon>
    </lineage>
</organism>
<name>A0A1Y1YZS0_9FUNG</name>